<feature type="region of interest" description="Disordered" evidence="1">
    <location>
        <begin position="1"/>
        <end position="48"/>
    </location>
</feature>
<evidence type="ECO:0000313" key="3">
    <source>
        <dbReference type="Proteomes" id="UP000316304"/>
    </source>
</evidence>
<sequence length="48" mass="5063">MNDIGERTTKLSVTAESQIANRIPKDDLGPPEANAAVARGARQRGTNA</sequence>
<reference evidence="2 3" key="1">
    <citation type="submission" date="2019-02" db="EMBL/GenBank/DDBJ databases">
        <title>Deep-cultivation of Planctomycetes and their phenomic and genomic characterization uncovers novel biology.</title>
        <authorList>
            <person name="Wiegand S."/>
            <person name="Jogler M."/>
            <person name="Boedeker C."/>
            <person name="Pinto D."/>
            <person name="Vollmers J."/>
            <person name="Rivas-Marin E."/>
            <person name="Kohn T."/>
            <person name="Peeters S.H."/>
            <person name="Heuer A."/>
            <person name="Rast P."/>
            <person name="Oberbeckmann S."/>
            <person name="Bunk B."/>
            <person name="Jeske O."/>
            <person name="Meyerdierks A."/>
            <person name="Storesund J.E."/>
            <person name="Kallscheuer N."/>
            <person name="Luecker S."/>
            <person name="Lage O.M."/>
            <person name="Pohl T."/>
            <person name="Merkel B.J."/>
            <person name="Hornburger P."/>
            <person name="Mueller R.-W."/>
            <person name="Bruemmer F."/>
            <person name="Labrenz M."/>
            <person name="Spormann A.M."/>
            <person name="Op Den Camp H."/>
            <person name="Overmann J."/>
            <person name="Amann R."/>
            <person name="Jetten M.S.M."/>
            <person name="Mascher T."/>
            <person name="Medema M.H."/>
            <person name="Devos D.P."/>
            <person name="Kaster A.-K."/>
            <person name="Ovreas L."/>
            <person name="Rohde M."/>
            <person name="Galperin M.Y."/>
            <person name="Jogler C."/>
        </authorList>
    </citation>
    <scope>NUCLEOTIDE SEQUENCE [LARGE SCALE GENOMIC DNA]</scope>
    <source>
        <strain evidence="2 3">Pla52o</strain>
    </source>
</reference>
<protein>
    <submittedName>
        <fullName evidence="2">Uncharacterized protein</fullName>
    </submittedName>
</protein>
<evidence type="ECO:0000256" key="1">
    <source>
        <dbReference type="SAM" id="MobiDB-lite"/>
    </source>
</evidence>
<dbReference type="AlphaFoldDB" id="A0A5C6CGF6"/>
<feature type="compositionally biased region" description="Polar residues" evidence="1">
    <location>
        <begin position="10"/>
        <end position="20"/>
    </location>
</feature>
<proteinExistence type="predicted"/>
<accession>A0A5C6CGF6</accession>
<organism evidence="2 3">
    <name type="scientific">Novipirellula galeiformis</name>
    <dbReference type="NCBI Taxonomy" id="2528004"/>
    <lineage>
        <taxon>Bacteria</taxon>
        <taxon>Pseudomonadati</taxon>
        <taxon>Planctomycetota</taxon>
        <taxon>Planctomycetia</taxon>
        <taxon>Pirellulales</taxon>
        <taxon>Pirellulaceae</taxon>
        <taxon>Novipirellula</taxon>
    </lineage>
</organism>
<evidence type="ECO:0000313" key="2">
    <source>
        <dbReference type="EMBL" id="TWU22326.1"/>
    </source>
</evidence>
<gene>
    <name evidence="2" type="ORF">Pla52o_33820</name>
</gene>
<comment type="caution">
    <text evidence="2">The sequence shown here is derived from an EMBL/GenBank/DDBJ whole genome shotgun (WGS) entry which is preliminary data.</text>
</comment>
<dbReference type="EMBL" id="SJPT01000005">
    <property type="protein sequence ID" value="TWU22326.1"/>
    <property type="molecule type" value="Genomic_DNA"/>
</dbReference>
<dbReference type="Proteomes" id="UP000316304">
    <property type="component" value="Unassembled WGS sequence"/>
</dbReference>
<name>A0A5C6CGF6_9BACT</name>
<keyword evidence="3" id="KW-1185">Reference proteome</keyword>